<evidence type="ECO:0000313" key="1">
    <source>
        <dbReference type="EMBL" id="CAD7701325.1"/>
    </source>
</evidence>
<dbReference type="AlphaFoldDB" id="A0A8S1J0W4"/>
<proteinExistence type="predicted"/>
<evidence type="ECO:0000313" key="2">
    <source>
        <dbReference type="Proteomes" id="UP000708148"/>
    </source>
</evidence>
<dbReference type="Proteomes" id="UP000708148">
    <property type="component" value="Unassembled WGS sequence"/>
</dbReference>
<reference evidence="1" key="1">
    <citation type="submission" date="2020-12" db="EMBL/GenBank/DDBJ databases">
        <authorList>
            <person name="Iha C."/>
        </authorList>
    </citation>
    <scope>NUCLEOTIDE SEQUENCE</scope>
</reference>
<protein>
    <submittedName>
        <fullName evidence="1">Uncharacterized protein</fullName>
    </submittedName>
</protein>
<accession>A0A8S1J0W4</accession>
<keyword evidence="2" id="KW-1185">Reference proteome</keyword>
<comment type="caution">
    <text evidence="1">The sequence shown here is derived from an EMBL/GenBank/DDBJ whole genome shotgun (WGS) entry which is preliminary data.</text>
</comment>
<dbReference type="EMBL" id="CAJHUC010001497">
    <property type="protein sequence ID" value="CAD7701325.1"/>
    <property type="molecule type" value="Genomic_DNA"/>
</dbReference>
<organism evidence="1 2">
    <name type="scientific">Ostreobium quekettii</name>
    <dbReference type="NCBI Taxonomy" id="121088"/>
    <lineage>
        <taxon>Eukaryota</taxon>
        <taxon>Viridiplantae</taxon>
        <taxon>Chlorophyta</taxon>
        <taxon>core chlorophytes</taxon>
        <taxon>Ulvophyceae</taxon>
        <taxon>TCBD clade</taxon>
        <taxon>Bryopsidales</taxon>
        <taxon>Ostreobineae</taxon>
        <taxon>Ostreobiaceae</taxon>
        <taxon>Ostreobium</taxon>
    </lineage>
</organism>
<sequence>MRNHFLQTKYDIRSEITSSSQNLNKWEKWAYALTHACCLPLLSRQLQQLQVQASAGTVGSAGLENHGMILLEIDKAQGLASAVCRRQFWSNGGRLRIVAYGLPACCGMMDRDVLDIPQVVECPGWHGCRVCSLNF</sequence>
<name>A0A8S1J0W4_9CHLO</name>
<gene>
    <name evidence="1" type="ORF">OSTQU699_LOCUS6684</name>
</gene>